<dbReference type="Proteomes" id="UP001269819">
    <property type="component" value="Unassembled WGS sequence"/>
</dbReference>
<organism evidence="1 2">
    <name type="scientific">Marinobacter xestospongiae</name>
    <dbReference type="NCBI Taxonomy" id="994319"/>
    <lineage>
        <taxon>Bacteria</taxon>
        <taxon>Pseudomonadati</taxon>
        <taxon>Pseudomonadota</taxon>
        <taxon>Gammaproteobacteria</taxon>
        <taxon>Pseudomonadales</taxon>
        <taxon>Marinobacteraceae</taxon>
        <taxon>Marinobacter</taxon>
    </lineage>
</organism>
<reference evidence="1 2" key="1">
    <citation type="submission" date="2023-10" db="EMBL/GenBank/DDBJ databases">
        <title>Characteristics and mechanism of a salt-tolerant marine origin heterotrophic nitrifying- aerobic denitrifying bacteria Marinobacter xestospongiae HN1.</title>
        <authorList>
            <person name="Qi R."/>
        </authorList>
    </citation>
    <scope>NUCLEOTIDE SEQUENCE [LARGE SCALE GENOMIC DNA]</scope>
    <source>
        <strain evidence="1 2">HN1</strain>
    </source>
</reference>
<dbReference type="EMBL" id="JAWIIJ010000054">
    <property type="protein sequence ID" value="MDV2081255.1"/>
    <property type="molecule type" value="Genomic_DNA"/>
</dbReference>
<dbReference type="SUPFAM" id="SSF50998">
    <property type="entry name" value="Quinoprotein alcohol dehydrogenase-like"/>
    <property type="match status" value="1"/>
</dbReference>
<feature type="non-terminal residue" evidence="1">
    <location>
        <position position="253"/>
    </location>
</feature>
<keyword evidence="2" id="KW-1185">Reference proteome</keyword>
<accession>A0ABU3W3Z6</accession>
<proteinExistence type="predicted"/>
<dbReference type="InterPro" id="IPR011047">
    <property type="entry name" value="Quinoprotein_ADH-like_sf"/>
</dbReference>
<protein>
    <submittedName>
        <fullName evidence="1">PQQ-binding-like beta-propeller repeat protein</fullName>
    </submittedName>
</protein>
<evidence type="ECO:0000313" key="1">
    <source>
        <dbReference type="EMBL" id="MDV2081255.1"/>
    </source>
</evidence>
<dbReference type="InterPro" id="IPR018391">
    <property type="entry name" value="PQQ_b-propeller_rpt"/>
</dbReference>
<dbReference type="Gene3D" id="2.130.10.10">
    <property type="entry name" value="YVTN repeat-like/Quinoprotein amine dehydrogenase"/>
    <property type="match status" value="1"/>
</dbReference>
<feature type="non-terminal residue" evidence="1">
    <location>
        <position position="1"/>
    </location>
</feature>
<comment type="caution">
    <text evidence="1">The sequence shown here is derived from an EMBL/GenBank/DDBJ whole genome shotgun (WGS) entry which is preliminary data.</text>
</comment>
<name>A0ABU3W3Z6_9GAMM</name>
<evidence type="ECO:0000313" key="2">
    <source>
        <dbReference type="Proteomes" id="UP001269819"/>
    </source>
</evidence>
<dbReference type="InterPro" id="IPR015943">
    <property type="entry name" value="WD40/YVTN_repeat-like_dom_sf"/>
</dbReference>
<sequence>FDGSALVESGNIYSLPESKPHIYMAADVGRNFHSWVLHGSGTVSCGYDSYKIKGGDVYSLKSKDKLLSYDLYPPEDIGDFQLIPSPVKGNEFRSELLKDNGKKVETRSAAYLSSDSIVAFNKKARRGPITLSCMDLELNILWENEDYKYVTHNSHRLDYSGFECIGDTFIFVAGSYRNQIVALDRSTGIEVWNYQVDEICSDHHLIREDLIVVIGKKTLRLLDPITGKEINRITLPEEGFASNVVFDGEYLYV</sequence>
<dbReference type="RefSeq" id="WP_316975522.1">
    <property type="nucleotide sequence ID" value="NZ_JAWIIJ010000054.1"/>
</dbReference>
<dbReference type="SMART" id="SM00564">
    <property type="entry name" value="PQQ"/>
    <property type="match status" value="2"/>
</dbReference>
<gene>
    <name evidence="1" type="ORF">RYS15_21460</name>
</gene>